<comment type="caution">
    <text evidence="3">The sequence shown here is derived from an EMBL/GenBank/DDBJ whole genome shotgun (WGS) entry which is preliminary data.</text>
</comment>
<keyword evidence="1" id="KW-0808">Transferase</keyword>
<reference evidence="4" key="1">
    <citation type="journal article" date="2019" name="Int. J. Syst. Evol. Microbiol.">
        <title>The Global Catalogue of Microorganisms (GCM) 10K type strain sequencing project: providing services to taxonomists for standard genome sequencing and annotation.</title>
        <authorList>
            <consortium name="The Broad Institute Genomics Platform"/>
            <consortium name="The Broad Institute Genome Sequencing Center for Infectious Disease"/>
            <person name="Wu L."/>
            <person name="Ma J."/>
        </authorList>
    </citation>
    <scope>NUCLEOTIDE SEQUENCE [LARGE SCALE GENOMIC DNA]</scope>
    <source>
        <strain evidence="4">JCM 17326</strain>
    </source>
</reference>
<feature type="domain" description="4'-phosphopantetheinyl transferase" evidence="2">
    <location>
        <begin position="114"/>
        <end position="178"/>
    </location>
</feature>
<organism evidence="3 4">
    <name type="scientific">Nonomuraea rosea</name>
    <dbReference type="NCBI Taxonomy" id="638574"/>
    <lineage>
        <taxon>Bacteria</taxon>
        <taxon>Bacillati</taxon>
        <taxon>Actinomycetota</taxon>
        <taxon>Actinomycetes</taxon>
        <taxon>Streptosporangiales</taxon>
        <taxon>Streptosporangiaceae</taxon>
        <taxon>Nonomuraea</taxon>
    </lineage>
</organism>
<dbReference type="RefSeq" id="WP_345564669.1">
    <property type="nucleotide sequence ID" value="NZ_BAABDQ010000009.1"/>
</dbReference>
<name>A0ABP6X2F5_9ACTN</name>
<dbReference type="InterPro" id="IPR003542">
    <property type="entry name" value="Enbac_synth_compD-like"/>
</dbReference>
<accession>A0ABP6X2F5</accession>
<sequence length="247" mass="26967">MASGEEARDGHVMKWLARGERHLPLGNDWLAPEEAKRAAGLRFAKRRTEYLVARWTAKEALRLLYPAAPYELEVRHHPSGAPEAYLSGRPLPVGMSLTDRAGWAVCLVGLTPGAVGCDLELVEPRTARFVADYFTSGEQKVIGADPLLANLLWSAKESALKVLRTGLRRDTRSVEVSLGCGLPSGGWSRFTVRAAEGRLLYGWWRRFGEFVLTTAADAPIPAPSCMEDPPALASAAPSHTWLARPLA</sequence>
<protein>
    <recommendedName>
        <fullName evidence="2">4'-phosphopantetheinyl transferase domain-containing protein</fullName>
    </recommendedName>
</protein>
<dbReference type="SUPFAM" id="SSF56214">
    <property type="entry name" value="4'-phosphopantetheinyl transferase"/>
    <property type="match status" value="2"/>
</dbReference>
<dbReference type="Pfam" id="PF01648">
    <property type="entry name" value="ACPS"/>
    <property type="match status" value="1"/>
</dbReference>
<dbReference type="Proteomes" id="UP001500630">
    <property type="component" value="Unassembled WGS sequence"/>
</dbReference>
<dbReference type="Gene3D" id="3.90.470.20">
    <property type="entry name" value="4'-phosphopantetheinyl transferase domain"/>
    <property type="match status" value="2"/>
</dbReference>
<proteinExistence type="predicted"/>
<dbReference type="EMBL" id="BAABDQ010000009">
    <property type="protein sequence ID" value="GAA3560432.1"/>
    <property type="molecule type" value="Genomic_DNA"/>
</dbReference>
<evidence type="ECO:0000313" key="3">
    <source>
        <dbReference type="EMBL" id="GAA3560432.1"/>
    </source>
</evidence>
<evidence type="ECO:0000256" key="1">
    <source>
        <dbReference type="ARBA" id="ARBA00022679"/>
    </source>
</evidence>
<dbReference type="PRINTS" id="PR01399">
    <property type="entry name" value="ENTSNTHTASED"/>
</dbReference>
<evidence type="ECO:0000313" key="4">
    <source>
        <dbReference type="Proteomes" id="UP001500630"/>
    </source>
</evidence>
<dbReference type="InterPro" id="IPR037143">
    <property type="entry name" value="4-PPantetheinyl_Trfase_dom_sf"/>
</dbReference>
<dbReference type="InterPro" id="IPR008278">
    <property type="entry name" value="4-PPantetheinyl_Trfase_dom"/>
</dbReference>
<evidence type="ECO:0000259" key="2">
    <source>
        <dbReference type="Pfam" id="PF01648"/>
    </source>
</evidence>
<keyword evidence="4" id="KW-1185">Reference proteome</keyword>
<gene>
    <name evidence="3" type="ORF">GCM10022419_046340</name>
</gene>